<dbReference type="PANTHER" id="PTHR33909:SF1">
    <property type="entry name" value="SEC TRANSLOCON ACCESSORY COMPLEX SUBUNIT YAJC"/>
    <property type="match status" value="1"/>
</dbReference>
<evidence type="ECO:0000256" key="7">
    <source>
        <dbReference type="ARBA" id="ARBA00022989"/>
    </source>
</evidence>
<feature type="region of interest" description="Disordered" evidence="10">
    <location>
        <begin position="99"/>
        <end position="121"/>
    </location>
</feature>
<evidence type="ECO:0000256" key="5">
    <source>
        <dbReference type="ARBA" id="ARBA00022692"/>
    </source>
</evidence>
<keyword evidence="9 11" id="KW-0472">Membrane</keyword>
<dbReference type="RefSeq" id="WP_124798419.1">
    <property type="nucleotide sequence ID" value="NZ_CP034170.1"/>
</dbReference>
<dbReference type="InterPro" id="IPR003849">
    <property type="entry name" value="Preprotein_translocase_YajC"/>
</dbReference>
<evidence type="ECO:0000256" key="4">
    <source>
        <dbReference type="ARBA" id="ARBA00022475"/>
    </source>
</evidence>
<evidence type="ECO:0000313" key="12">
    <source>
        <dbReference type="EMBL" id="AZI57729.1"/>
    </source>
</evidence>
<reference evidence="12 13" key="1">
    <citation type="submission" date="2018-11" db="EMBL/GenBank/DDBJ databases">
        <authorList>
            <person name="Da X."/>
        </authorList>
    </citation>
    <scope>NUCLEOTIDE SEQUENCE [LARGE SCALE GENOMIC DNA]</scope>
    <source>
        <strain evidence="12 13">S14-144</strain>
    </source>
</reference>
<dbReference type="NCBIfam" id="TIGR00739">
    <property type="entry name" value="yajC"/>
    <property type="match status" value="1"/>
</dbReference>
<keyword evidence="4" id="KW-1003">Cell membrane</keyword>
<keyword evidence="7 11" id="KW-1133">Transmembrane helix</keyword>
<dbReference type="GO" id="GO:0005886">
    <property type="term" value="C:plasma membrane"/>
    <property type="evidence" value="ECO:0007669"/>
    <property type="project" value="UniProtKB-SubCell"/>
</dbReference>
<accession>A0A3G8ZK78</accession>
<evidence type="ECO:0000256" key="8">
    <source>
        <dbReference type="ARBA" id="ARBA00023010"/>
    </source>
</evidence>
<dbReference type="GO" id="GO:0015031">
    <property type="term" value="P:protein transport"/>
    <property type="evidence" value="ECO:0007669"/>
    <property type="project" value="UniProtKB-KW"/>
</dbReference>
<dbReference type="KEGG" id="nak:EH165_05785"/>
<evidence type="ECO:0000256" key="6">
    <source>
        <dbReference type="ARBA" id="ARBA00022927"/>
    </source>
</evidence>
<evidence type="ECO:0000256" key="2">
    <source>
        <dbReference type="ARBA" id="ARBA00006742"/>
    </source>
</evidence>
<evidence type="ECO:0000313" key="13">
    <source>
        <dbReference type="Proteomes" id="UP000268084"/>
    </source>
</evidence>
<dbReference type="Pfam" id="PF02699">
    <property type="entry name" value="YajC"/>
    <property type="match status" value="1"/>
</dbReference>
<sequence>MDQLLLPIILIGALVVVMYFSSKKRKKMLADDKAMKDSIVPGTRIMTTSGLHATVTAMADDTVELEIAPGVRTTWIKAAIREVVVPVLDEPLDGFEDDYADLGDDTDSDQTNVDLRKKDLG</sequence>
<comment type="similarity">
    <text evidence="2">Belongs to the YajC family.</text>
</comment>
<keyword evidence="13" id="KW-1185">Reference proteome</keyword>
<organism evidence="12 13">
    <name type="scientific">Nakamurella antarctica</name>
    <dbReference type="NCBI Taxonomy" id="1902245"/>
    <lineage>
        <taxon>Bacteria</taxon>
        <taxon>Bacillati</taxon>
        <taxon>Actinomycetota</taxon>
        <taxon>Actinomycetes</taxon>
        <taxon>Nakamurellales</taxon>
        <taxon>Nakamurellaceae</taxon>
        <taxon>Nakamurella</taxon>
    </lineage>
</organism>
<evidence type="ECO:0000256" key="11">
    <source>
        <dbReference type="SAM" id="Phobius"/>
    </source>
</evidence>
<evidence type="ECO:0000256" key="3">
    <source>
        <dbReference type="ARBA" id="ARBA00022448"/>
    </source>
</evidence>
<gene>
    <name evidence="12" type="primary">yajC</name>
    <name evidence="12" type="ORF">EH165_05785</name>
</gene>
<keyword evidence="6" id="KW-0653">Protein transport</keyword>
<reference evidence="12 13" key="2">
    <citation type="submission" date="2018-12" db="EMBL/GenBank/DDBJ databases">
        <title>Nakamurella antarcticus sp. nov., isolated from Antarctica South Shetland Islands soil.</title>
        <authorList>
            <person name="Peng F."/>
        </authorList>
    </citation>
    <scope>NUCLEOTIDE SEQUENCE [LARGE SCALE GENOMIC DNA]</scope>
    <source>
        <strain evidence="12 13">S14-144</strain>
    </source>
</reference>
<dbReference type="PANTHER" id="PTHR33909">
    <property type="entry name" value="SEC TRANSLOCON ACCESSORY COMPLEX SUBUNIT YAJC"/>
    <property type="match status" value="1"/>
</dbReference>
<feature type="transmembrane region" description="Helical" evidence="11">
    <location>
        <begin position="6"/>
        <end position="22"/>
    </location>
</feature>
<feature type="compositionally biased region" description="Acidic residues" evidence="10">
    <location>
        <begin position="99"/>
        <end position="108"/>
    </location>
</feature>
<dbReference type="OrthoDB" id="2200301at2"/>
<proteinExistence type="inferred from homology"/>
<name>A0A3G8ZK78_9ACTN</name>
<dbReference type="EMBL" id="CP034170">
    <property type="protein sequence ID" value="AZI57729.1"/>
    <property type="molecule type" value="Genomic_DNA"/>
</dbReference>
<keyword evidence="3" id="KW-0813">Transport</keyword>
<keyword evidence="5 11" id="KW-0812">Transmembrane</keyword>
<dbReference type="SMART" id="SM01323">
    <property type="entry name" value="YajC"/>
    <property type="match status" value="1"/>
</dbReference>
<evidence type="ECO:0000256" key="9">
    <source>
        <dbReference type="ARBA" id="ARBA00023136"/>
    </source>
</evidence>
<comment type="subcellular location">
    <subcellularLocation>
        <location evidence="1">Cell membrane</location>
        <topology evidence="1">Single-pass membrane protein</topology>
    </subcellularLocation>
</comment>
<protein>
    <submittedName>
        <fullName evidence="12">Preprotein translocase subunit YajC</fullName>
    </submittedName>
</protein>
<evidence type="ECO:0000256" key="10">
    <source>
        <dbReference type="SAM" id="MobiDB-lite"/>
    </source>
</evidence>
<dbReference type="Proteomes" id="UP000268084">
    <property type="component" value="Chromosome"/>
</dbReference>
<dbReference type="AlphaFoldDB" id="A0A3G8ZK78"/>
<evidence type="ECO:0000256" key="1">
    <source>
        <dbReference type="ARBA" id="ARBA00004162"/>
    </source>
</evidence>
<keyword evidence="8" id="KW-0811">Translocation</keyword>